<gene>
    <name evidence="1" type="ORF">CLP_2711</name>
</gene>
<comment type="caution">
    <text evidence="1">The sequence shown here is derived from an EMBL/GenBank/DDBJ whole genome shotgun (WGS) entry which is preliminary data.</text>
</comment>
<evidence type="ECO:0000313" key="2">
    <source>
        <dbReference type="Proteomes" id="UP000003081"/>
    </source>
</evidence>
<dbReference type="Proteomes" id="UP000003081">
    <property type="component" value="Unassembled WGS sequence"/>
</dbReference>
<keyword evidence="2" id="KW-1185">Reference proteome</keyword>
<accession>C4IHI0</accession>
<dbReference type="AlphaFoldDB" id="C4IHI0"/>
<dbReference type="RefSeq" id="WP_003414813.1">
    <property type="nucleotide sequence ID" value="NZ_ACOM01000005.1"/>
</dbReference>
<reference evidence="1 2" key="1">
    <citation type="submission" date="2009-08" db="EMBL/GenBank/DDBJ databases">
        <authorList>
            <person name="Shrivastava S."/>
            <person name="Brinkac L.B."/>
            <person name="Brown J.L."/>
            <person name="Bruce D.B."/>
            <person name="Detter C."/>
            <person name="Green L.D."/>
            <person name="Munk C.A."/>
            <person name="Rogers Y.C."/>
            <person name="Tapia R."/>
            <person name="Sims D.R."/>
            <person name="Smith L.A."/>
            <person name="Smith T.J."/>
            <person name="Sutton G."/>
            <person name="Brettin T."/>
        </authorList>
    </citation>
    <scope>NUCLEOTIDE SEQUENCE [LARGE SCALE GENOMIC DNA]</scope>
    <source>
        <strain evidence="2">E4 str. BoNT E BL5262</strain>
    </source>
</reference>
<organism evidence="1 2">
    <name type="scientific">Clostridium butyricum E4 str. BoNT E BL5262</name>
    <dbReference type="NCBI Taxonomy" id="632245"/>
    <lineage>
        <taxon>Bacteria</taxon>
        <taxon>Bacillati</taxon>
        <taxon>Bacillota</taxon>
        <taxon>Clostridia</taxon>
        <taxon>Eubacteriales</taxon>
        <taxon>Clostridiaceae</taxon>
        <taxon>Clostridium</taxon>
    </lineage>
</organism>
<dbReference type="EMBL" id="ACOM01000005">
    <property type="protein sequence ID" value="EEP53720.1"/>
    <property type="molecule type" value="Genomic_DNA"/>
</dbReference>
<proteinExistence type="predicted"/>
<dbReference type="HOGENOM" id="CLU_3006011_0_0_9"/>
<protein>
    <submittedName>
        <fullName evidence="1">Uncharacterized protein</fullName>
    </submittedName>
</protein>
<evidence type="ECO:0000313" key="1">
    <source>
        <dbReference type="EMBL" id="EEP53720.1"/>
    </source>
</evidence>
<name>C4IHI0_CLOBU</name>
<sequence>MQTKEIITREFHFDDPKENNKHMEIMKKEGYEIIKYGSEDDWYFYCRKEIKSERVK</sequence>